<dbReference type="InterPro" id="IPR028053">
    <property type="entry name" value="Membr_insert_YidC_N"/>
</dbReference>
<name>A0A6N7F1F8_9GAMM</name>
<keyword evidence="5 13" id="KW-1003">Cell membrane</keyword>
<dbReference type="InterPro" id="IPR019998">
    <property type="entry name" value="Membr_insert_YidC"/>
</dbReference>
<keyword evidence="7 13" id="KW-0653">Protein transport</keyword>
<dbReference type="Proteomes" id="UP000471298">
    <property type="component" value="Unassembled WGS sequence"/>
</dbReference>
<dbReference type="GO" id="GO:0015031">
    <property type="term" value="P:protein transport"/>
    <property type="evidence" value="ECO:0007669"/>
    <property type="project" value="UniProtKB-KW"/>
</dbReference>
<feature type="region of interest" description="Disordered" evidence="14">
    <location>
        <begin position="32"/>
        <end position="60"/>
    </location>
</feature>
<evidence type="ECO:0000256" key="5">
    <source>
        <dbReference type="ARBA" id="ARBA00022475"/>
    </source>
</evidence>
<comment type="function">
    <text evidence="13">Required for the insertion and/or proper folding and/or complex formation of integral membrane proteins into the membrane. Involved in integration of membrane proteins that insert both dependently and independently of the Sec translocase complex, as well as at least some lipoproteins. Aids folding of multispanning membrane proteins.</text>
</comment>
<evidence type="ECO:0000256" key="11">
    <source>
        <dbReference type="ARBA" id="ARBA00033245"/>
    </source>
</evidence>
<dbReference type="NCBIfam" id="TIGR03592">
    <property type="entry name" value="yidC_oxa1_cterm"/>
    <property type="match status" value="1"/>
</dbReference>
<dbReference type="EMBL" id="WHNW01000009">
    <property type="protein sequence ID" value="MPV86628.1"/>
    <property type="molecule type" value="Genomic_DNA"/>
</dbReference>
<evidence type="ECO:0000259" key="16">
    <source>
        <dbReference type="Pfam" id="PF14849"/>
    </source>
</evidence>
<feature type="transmembrane region" description="Helical" evidence="13">
    <location>
        <begin position="366"/>
        <end position="386"/>
    </location>
</feature>
<evidence type="ECO:0000256" key="3">
    <source>
        <dbReference type="ARBA" id="ARBA00015325"/>
    </source>
</evidence>
<evidence type="ECO:0000256" key="13">
    <source>
        <dbReference type="HAMAP-Rule" id="MF_01810"/>
    </source>
</evidence>
<comment type="subunit">
    <text evidence="13">Interacts with the Sec translocase complex via SecD. Specifically interacts with transmembrane segments of nascent integral membrane proteins during membrane integration.</text>
</comment>
<dbReference type="AlphaFoldDB" id="A0A6N7F1F8"/>
<evidence type="ECO:0000256" key="2">
    <source>
        <dbReference type="ARBA" id="ARBA00010527"/>
    </source>
</evidence>
<proteinExistence type="inferred from homology"/>
<dbReference type="NCBIfam" id="TIGR03593">
    <property type="entry name" value="yidC_nterm"/>
    <property type="match status" value="1"/>
</dbReference>
<evidence type="ECO:0000313" key="17">
    <source>
        <dbReference type="EMBL" id="MPV86628.1"/>
    </source>
</evidence>
<feature type="compositionally biased region" description="Polar residues" evidence="14">
    <location>
        <begin position="34"/>
        <end position="45"/>
    </location>
</feature>
<dbReference type="Pfam" id="PF14849">
    <property type="entry name" value="YidC_periplas"/>
    <property type="match status" value="1"/>
</dbReference>
<dbReference type="GO" id="GO:0005886">
    <property type="term" value="C:plasma membrane"/>
    <property type="evidence" value="ECO:0007669"/>
    <property type="project" value="UniProtKB-SubCell"/>
</dbReference>
<dbReference type="RefSeq" id="WP_152810622.1">
    <property type="nucleotide sequence ID" value="NZ_WHNW01000009.1"/>
</dbReference>
<dbReference type="PANTHER" id="PTHR12428">
    <property type="entry name" value="OXA1"/>
    <property type="match status" value="1"/>
</dbReference>
<dbReference type="FunCoup" id="A0A6N7F1F8">
    <property type="interactions" value="260"/>
</dbReference>
<evidence type="ECO:0000256" key="10">
    <source>
        <dbReference type="ARBA" id="ARBA00023186"/>
    </source>
</evidence>
<dbReference type="InterPro" id="IPR001708">
    <property type="entry name" value="YidC/ALB3/OXA1/COX18"/>
</dbReference>
<comment type="caution">
    <text evidence="17">The sequence shown here is derived from an EMBL/GenBank/DDBJ whole genome shotgun (WGS) entry which is preliminary data.</text>
</comment>
<evidence type="ECO:0000313" key="18">
    <source>
        <dbReference type="Proteomes" id="UP000471298"/>
    </source>
</evidence>
<gene>
    <name evidence="13 17" type="primary">yidC</name>
    <name evidence="17" type="ORF">GCU85_07810</name>
</gene>
<dbReference type="PRINTS" id="PR01900">
    <property type="entry name" value="YIDCPROTEIN"/>
</dbReference>
<feature type="transmembrane region" description="Helical" evidence="13">
    <location>
        <begin position="509"/>
        <end position="530"/>
    </location>
</feature>
<accession>A0A6N7F1F8</accession>
<dbReference type="NCBIfam" id="NF002352">
    <property type="entry name" value="PRK01318.1-3"/>
    <property type="match status" value="1"/>
</dbReference>
<dbReference type="InterPro" id="IPR028055">
    <property type="entry name" value="YidC/Oxa/ALB_C"/>
</dbReference>
<keyword evidence="4 13" id="KW-0813">Transport</keyword>
<dbReference type="Gene3D" id="2.70.98.90">
    <property type="match status" value="1"/>
</dbReference>
<keyword evidence="8 13" id="KW-1133">Transmembrane helix</keyword>
<keyword evidence="6 13" id="KW-0812">Transmembrane</keyword>
<dbReference type="InParanoid" id="A0A6N7F1F8"/>
<organism evidence="17 18">
    <name type="scientific">Ostreibacterium oceani</name>
    <dbReference type="NCBI Taxonomy" id="2654998"/>
    <lineage>
        <taxon>Bacteria</taxon>
        <taxon>Pseudomonadati</taxon>
        <taxon>Pseudomonadota</taxon>
        <taxon>Gammaproteobacteria</taxon>
        <taxon>Cardiobacteriales</taxon>
        <taxon>Ostreibacteriaceae</taxon>
        <taxon>Ostreibacterium</taxon>
    </lineage>
</organism>
<protein>
    <recommendedName>
        <fullName evidence="3 13">Membrane protein insertase YidC</fullName>
    </recommendedName>
    <alternativeName>
        <fullName evidence="12 13">Foldase YidC</fullName>
    </alternativeName>
    <alternativeName>
        <fullName evidence="11 13">Membrane integrase YidC</fullName>
    </alternativeName>
    <alternativeName>
        <fullName evidence="13">Membrane protein YidC</fullName>
    </alternativeName>
</protein>
<keyword evidence="9 13" id="KW-0472">Membrane</keyword>
<sequence>MNNNFRAFLWAICAASFMILWVQWQGANAPAAQETPQNTAQTADGQSAEIPNAPTTPASDINTQATASQVPGETIPLAHSGELIHVETDVLSIQIDTRGGTLVESDLLQYPISVNDDTPIKLFQATPGQVFTLETGLNSNFESNATHQAIFTSQATSYRLTGDTLAVPLVWEKDGIRVTKTYTFTRGDYHFDIEQRVENTSGQTWQGFQYGQLARNEVVVKRGITTFNTFAGMATSSPERAYNKISFGEVADEPLEIKDVTGGWAAMIEHYFMGAIIPNQDSEHQFFAKQFANNLYRIGMIGQPTVVEDGQNHVFTQQGFVGPKIKDDLKSIAPHLDKATDYGPLFFLSEWLFNLLNWVHAVVGNWGWAIVIVTILIKLVLFPLAAKSFKSMAKMRKFQPQLERIRDNYKEDRQRLGQEMMKLYKKEGINPASGCFPILIQIPIFLAFFYMLMESVELRQAPWIFWIEDLSIKDPWYVLPVINTVLMYLQQKLNPPPADPMQRKIMNMLPVLFGIFFLFFPSGLVLYWTVSNLFSIVQQYVITKKYGALTLKHAE</sequence>
<comment type="similarity">
    <text evidence="2 13">Belongs to the OXA1/ALB3/YidC family. Type 1 subfamily.</text>
</comment>
<dbReference type="CDD" id="cd19961">
    <property type="entry name" value="EcYidC-like_peri"/>
    <property type="match status" value="1"/>
</dbReference>
<feature type="transmembrane region" description="Helical" evidence="13">
    <location>
        <begin position="7"/>
        <end position="24"/>
    </location>
</feature>
<comment type="subcellular location">
    <subcellularLocation>
        <location evidence="1">Cell inner membrane</location>
        <topology evidence="1">Multi-pass membrane protein</topology>
    </subcellularLocation>
    <subcellularLocation>
        <location evidence="13">Cell membrane</location>
        <topology evidence="13">Multi-pass membrane protein</topology>
    </subcellularLocation>
</comment>
<dbReference type="PANTHER" id="PTHR12428:SF65">
    <property type="entry name" value="CYTOCHROME C OXIDASE ASSEMBLY PROTEIN COX18, MITOCHONDRIAL"/>
    <property type="match status" value="1"/>
</dbReference>
<dbReference type="HAMAP" id="MF_01810">
    <property type="entry name" value="YidC_type1"/>
    <property type="match status" value="1"/>
</dbReference>
<evidence type="ECO:0000256" key="4">
    <source>
        <dbReference type="ARBA" id="ARBA00022448"/>
    </source>
</evidence>
<dbReference type="GO" id="GO:0051205">
    <property type="term" value="P:protein insertion into membrane"/>
    <property type="evidence" value="ECO:0007669"/>
    <property type="project" value="TreeGrafter"/>
</dbReference>
<dbReference type="GO" id="GO:0032977">
    <property type="term" value="F:membrane insertase activity"/>
    <property type="evidence" value="ECO:0007669"/>
    <property type="project" value="InterPro"/>
</dbReference>
<dbReference type="InterPro" id="IPR038221">
    <property type="entry name" value="YidC_periplasmic_sf"/>
</dbReference>
<evidence type="ECO:0000256" key="8">
    <source>
        <dbReference type="ARBA" id="ARBA00022989"/>
    </source>
</evidence>
<keyword evidence="10 13" id="KW-0143">Chaperone</keyword>
<feature type="transmembrane region" description="Helical" evidence="13">
    <location>
        <begin position="429"/>
        <end position="452"/>
    </location>
</feature>
<dbReference type="InterPro" id="IPR047196">
    <property type="entry name" value="YidC_ALB_C"/>
</dbReference>
<evidence type="ECO:0000256" key="7">
    <source>
        <dbReference type="ARBA" id="ARBA00022927"/>
    </source>
</evidence>
<reference evidence="17 18" key="1">
    <citation type="submission" date="2019-10" db="EMBL/GenBank/DDBJ databases">
        <title>Cardiobacteriales fam. a chemoheterotrophic member of the order Cardiobacteriales, and proposal of Cardiobacteriales fam. nov.</title>
        <authorList>
            <person name="Wang C."/>
        </authorList>
    </citation>
    <scope>NUCLEOTIDE SEQUENCE [LARGE SCALE GENOMIC DNA]</scope>
    <source>
        <strain evidence="17 18">ML27</strain>
    </source>
</reference>
<feature type="domain" description="Membrane insertase YidC/Oxa/ALB C-terminal" evidence="15">
    <location>
        <begin position="366"/>
        <end position="544"/>
    </location>
</feature>
<dbReference type="PRINTS" id="PR00701">
    <property type="entry name" value="60KDINNERMP"/>
</dbReference>
<evidence type="ECO:0000256" key="12">
    <source>
        <dbReference type="ARBA" id="ARBA00033342"/>
    </source>
</evidence>
<dbReference type="CDD" id="cd20070">
    <property type="entry name" value="5TM_YidC_Alb3"/>
    <property type="match status" value="1"/>
</dbReference>
<evidence type="ECO:0000256" key="1">
    <source>
        <dbReference type="ARBA" id="ARBA00004429"/>
    </source>
</evidence>
<evidence type="ECO:0000256" key="9">
    <source>
        <dbReference type="ARBA" id="ARBA00023136"/>
    </source>
</evidence>
<keyword evidence="18" id="KW-1185">Reference proteome</keyword>
<evidence type="ECO:0000256" key="6">
    <source>
        <dbReference type="ARBA" id="ARBA00022692"/>
    </source>
</evidence>
<feature type="domain" description="Membrane insertase YidC N-terminal" evidence="16">
    <location>
        <begin position="84"/>
        <end position="354"/>
    </location>
</feature>
<evidence type="ECO:0000256" key="14">
    <source>
        <dbReference type="SAM" id="MobiDB-lite"/>
    </source>
</evidence>
<dbReference type="Pfam" id="PF02096">
    <property type="entry name" value="60KD_IMP"/>
    <property type="match status" value="1"/>
</dbReference>
<evidence type="ECO:0000259" key="15">
    <source>
        <dbReference type="Pfam" id="PF02096"/>
    </source>
</evidence>